<dbReference type="EMBL" id="OIVN01000035">
    <property type="protein sequence ID" value="SPC72984.1"/>
    <property type="molecule type" value="Genomic_DNA"/>
</dbReference>
<accession>A0A2N9EEB1</accession>
<dbReference type="AlphaFoldDB" id="A0A2N9EEB1"/>
<protein>
    <submittedName>
        <fullName evidence="1">Uncharacterized protein</fullName>
    </submittedName>
</protein>
<reference evidence="1" key="1">
    <citation type="submission" date="2018-02" db="EMBL/GenBank/DDBJ databases">
        <authorList>
            <person name="Cohen D.B."/>
            <person name="Kent A.D."/>
        </authorList>
    </citation>
    <scope>NUCLEOTIDE SEQUENCE</scope>
</reference>
<evidence type="ECO:0000313" key="1">
    <source>
        <dbReference type="EMBL" id="SPC72984.1"/>
    </source>
</evidence>
<sequence>MFYMAWGLWKARNVLYWEQKVIGVDDICQLAAGSAIDFLESGLSAQNGGGCSKVEAASRWRPPDHNDFKINVAFKRISGSSLVGIGVLICDSLGGVNAVMQR</sequence>
<gene>
    <name evidence="1" type="ORF">FSB_LOCUS866</name>
</gene>
<organism evidence="1">
    <name type="scientific">Fagus sylvatica</name>
    <name type="common">Beechnut</name>
    <dbReference type="NCBI Taxonomy" id="28930"/>
    <lineage>
        <taxon>Eukaryota</taxon>
        <taxon>Viridiplantae</taxon>
        <taxon>Streptophyta</taxon>
        <taxon>Embryophyta</taxon>
        <taxon>Tracheophyta</taxon>
        <taxon>Spermatophyta</taxon>
        <taxon>Magnoliopsida</taxon>
        <taxon>eudicotyledons</taxon>
        <taxon>Gunneridae</taxon>
        <taxon>Pentapetalae</taxon>
        <taxon>rosids</taxon>
        <taxon>fabids</taxon>
        <taxon>Fagales</taxon>
        <taxon>Fagaceae</taxon>
        <taxon>Fagus</taxon>
    </lineage>
</organism>
<name>A0A2N9EEB1_FAGSY</name>
<proteinExistence type="predicted"/>